<keyword evidence="3 5" id="KW-0732">Signal</keyword>
<keyword evidence="9" id="KW-1185">Reference proteome</keyword>
<dbReference type="PROSITE" id="PS51257">
    <property type="entry name" value="PROKAR_LIPOPROTEIN"/>
    <property type="match status" value="1"/>
</dbReference>
<dbReference type="EMBL" id="AQHW01000015">
    <property type="protein sequence ID" value="KKB55094.1"/>
    <property type="molecule type" value="Genomic_DNA"/>
</dbReference>
<dbReference type="RefSeq" id="WP_028729863.1">
    <property type="nucleotide sequence ID" value="NZ_KE386764.1"/>
</dbReference>
<protein>
    <submittedName>
        <fullName evidence="8">Uncharacterized protein</fullName>
    </submittedName>
</protein>
<evidence type="ECO:0000256" key="2">
    <source>
        <dbReference type="ARBA" id="ARBA00006011"/>
    </source>
</evidence>
<dbReference type="InterPro" id="IPR053878">
    <property type="entry name" value="FimA_C"/>
</dbReference>
<reference evidence="8 9" key="1">
    <citation type="submission" date="2013-04" db="EMBL/GenBank/DDBJ databases">
        <title>The Genome Sequence of Parabacteroides gordonii DSM 23371.</title>
        <authorList>
            <consortium name="The Broad Institute Genomics Platform"/>
            <person name="Earl A."/>
            <person name="Ward D."/>
            <person name="Feldgarden M."/>
            <person name="Gevers D."/>
            <person name="Martens E."/>
            <person name="Sakamoto M."/>
            <person name="Benno Y."/>
            <person name="Suzuki N."/>
            <person name="Matsunaga N."/>
            <person name="Koshihara K."/>
            <person name="Seki M."/>
            <person name="Komiya H."/>
            <person name="Walker B."/>
            <person name="Young S."/>
            <person name="Zeng Q."/>
            <person name="Gargeya S."/>
            <person name="Fitzgerald M."/>
            <person name="Haas B."/>
            <person name="Abouelleil A."/>
            <person name="Allen A.W."/>
            <person name="Alvarado L."/>
            <person name="Arachchi H.M."/>
            <person name="Berlin A.M."/>
            <person name="Chapman S.B."/>
            <person name="Gainer-Dewar J."/>
            <person name="Goldberg J."/>
            <person name="Griggs A."/>
            <person name="Gujja S."/>
            <person name="Hansen M."/>
            <person name="Howarth C."/>
            <person name="Imamovic A."/>
            <person name="Ireland A."/>
            <person name="Larimer J."/>
            <person name="McCowan C."/>
            <person name="Murphy C."/>
            <person name="Pearson M."/>
            <person name="Poon T.W."/>
            <person name="Priest M."/>
            <person name="Roberts A."/>
            <person name="Saif S."/>
            <person name="Shea T."/>
            <person name="Sisk P."/>
            <person name="Sykes S."/>
            <person name="Wortman J."/>
            <person name="Nusbaum C."/>
            <person name="Birren B."/>
        </authorList>
    </citation>
    <scope>NUCLEOTIDE SEQUENCE [LARGE SCALE GENOMIC DNA]</scope>
    <source>
        <strain evidence="8 9">MS-1</strain>
    </source>
</reference>
<feature type="domain" description="Major fimbrial subunit protein N-terminal" evidence="6">
    <location>
        <begin position="37"/>
        <end position="194"/>
    </location>
</feature>
<comment type="subcellular location">
    <subcellularLocation>
        <location evidence="1">Fimbrium</location>
    </subcellularLocation>
</comment>
<dbReference type="GO" id="GO:0009289">
    <property type="term" value="C:pilus"/>
    <property type="evidence" value="ECO:0007669"/>
    <property type="project" value="UniProtKB-SubCell"/>
</dbReference>
<dbReference type="Pfam" id="PF22492">
    <property type="entry name" value="FimA4_C"/>
    <property type="match status" value="1"/>
</dbReference>
<dbReference type="Proteomes" id="UP000033035">
    <property type="component" value="Unassembled WGS sequence"/>
</dbReference>
<keyword evidence="4" id="KW-0281">Fimbrium</keyword>
<comment type="caution">
    <text evidence="8">The sequence shown here is derived from an EMBL/GenBank/DDBJ whole genome shotgun (WGS) entry which is preliminary data.</text>
</comment>
<dbReference type="Gene3D" id="2.60.40.2580">
    <property type="match status" value="1"/>
</dbReference>
<feature type="signal peptide" evidence="5">
    <location>
        <begin position="1"/>
        <end position="18"/>
    </location>
</feature>
<accession>A0A0F5JBG2</accession>
<dbReference type="STRING" id="1203610.HMPREF1536_02548"/>
<evidence type="ECO:0000259" key="6">
    <source>
        <dbReference type="Pfam" id="PF06321"/>
    </source>
</evidence>
<dbReference type="HOGENOM" id="CLU_057106_0_0_10"/>
<sequence length="432" mass="46607">MKPISYILSLASVCILFACGSEDTPDNVLPPVIEPDATLSLLVNTGEKAQLKAMTKAGDTDLSVDDNKILRLTVAVFNAGAYDGHDMGALETIKTETAVSGQSISQVENVEVKSGPVKVLILANAPESLLKEFKTVTEGKGDFSTIKDFLGEKAKTTGLENEINVTASSELYDITAQRGMVNCMGYTQEEVSGKNGVSVSPSALGGSAVPLYRNVSRVLLNKIIFEPKSEYIDASLAIEGIYVANAKSQSYLASEIKGRGSVEVADIAADDFYWCGAFADVAGALKEGKAQEVANLFYAPTEVTLDKNTKTHEGVGDAPIGRPFYIYQNQTGKKHTLLIVYGTFKYKLNEDDSEYQTQQSFYTVIVNEPGKGSFGSGSEEHDYVTRNFNYNIELTISGSGSTEPYDKAISSNLSASVKVLPWNVKIIHEDVE</sequence>
<feature type="domain" description="Major fimbrium subunit FimA C-terminal" evidence="7">
    <location>
        <begin position="321"/>
        <end position="422"/>
    </location>
</feature>
<feature type="chain" id="PRO_5002488963" evidence="5">
    <location>
        <begin position="19"/>
        <end position="432"/>
    </location>
</feature>
<dbReference type="Pfam" id="PF06321">
    <property type="entry name" value="P_gingi_FimA"/>
    <property type="match status" value="1"/>
</dbReference>
<evidence type="ECO:0000256" key="1">
    <source>
        <dbReference type="ARBA" id="ARBA00004561"/>
    </source>
</evidence>
<evidence type="ECO:0000256" key="4">
    <source>
        <dbReference type="ARBA" id="ARBA00023263"/>
    </source>
</evidence>
<evidence type="ECO:0000313" key="9">
    <source>
        <dbReference type="Proteomes" id="UP000033035"/>
    </source>
</evidence>
<dbReference type="InterPro" id="IPR029141">
    <property type="entry name" value="FimA_N"/>
</dbReference>
<evidence type="ECO:0000256" key="3">
    <source>
        <dbReference type="ARBA" id="ARBA00022729"/>
    </source>
</evidence>
<dbReference type="Gene3D" id="2.60.40.3690">
    <property type="match status" value="1"/>
</dbReference>
<gene>
    <name evidence="8" type="ORF">HMPREF1536_02548</name>
</gene>
<comment type="similarity">
    <text evidence="2">Belongs to the bacteroidetes fimbrillin superfamily. FimA/Mfa1 family.</text>
</comment>
<proteinExistence type="inferred from homology"/>
<name>A0A0F5JBG2_9BACT</name>
<organism evidence="8 9">
    <name type="scientific">Parabacteroides gordonii MS-1 = DSM 23371</name>
    <dbReference type="NCBI Taxonomy" id="1203610"/>
    <lineage>
        <taxon>Bacteria</taxon>
        <taxon>Pseudomonadati</taxon>
        <taxon>Bacteroidota</taxon>
        <taxon>Bacteroidia</taxon>
        <taxon>Bacteroidales</taxon>
        <taxon>Tannerellaceae</taxon>
        <taxon>Parabacteroides</taxon>
    </lineage>
</organism>
<dbReference type="AlphaFoldDB" id="A0A0F5JBG2"/>
<evidence type="ECO:0000313" key="8">
    <source>
        <dbReference type="EMBL" id="KKB55094.1"/>
    </source>
</evidence>
<evidence type="ECO:0000256" key="5">
    <source>
        <dbReference type="SAM" id="SignalP"/>
    </source>
</evidence>
<evidence type="ECO:0000259" key="7">
    <source>
        <dbReference type="Pfam" id="PF22492"/>
    </source>
</evidence>
<dbReference type="PATRIC" id="fig|1203610.3.peg.2617"/>